<dbReference type="SUPFAM" id="SSF56112">
    <property type="entry name" value="Protein kinase-like (PK-like)"/>
    <property type="match status" value="1"/>
</dbReference>
<dbReference type="PANTHER" id="PTHR45621">
    <property type="entry name" value="OS01G0588500 PROTEIN-RELATED"/>
    <property type="match status" value="1"/>
</dbReference>
<keyword evidence="3" id="KW-0418">Kinase</keyword>
<dbReference type="InterPro" id="IPR000719">
    <property type="entry name" value="Prot_kinase_dom"/>
</dbReference>
<feature type="region of interest" description="Disordered" evidence="6">
    <location>
        <begin position="141"/>
        <end position="168"/>
    </location>
</feature>
<evidence type="ECO:0000256" key="4">
    <source>
        <dbReference type="ARBA" id="ARBA00022840"/>
    </source>
</evidence>
<evidence type="ECO:0000313" key="9">
    <source>
        <dbReference type="Proteomes" id="UP000197138"/>
    </source>
</evidence>
<evidence type="ECO:0000256" key="3">
    <source>
        <dbReference type="ARBA" id="ARBA00022777"/>
    </source>
</evidence>
<protein>
    <recommendedName>
        <fullName evidence="7">Protein kinase domain-containing protein</fullName>
    </recommendedName>
</protein>
<dbReference type="PROSITE" id="PS00108">
    <property type="entry name" value="PROTEIN_KINASE_ST"/>
    <property type="match status" value="1"/>
</dbReference>
<evidence type="ECO:0000256" key="2">
    <source>
        <dbReference type="ARBA" id="ARBA00022741"/>
    </source>
</evidence>
<dbReference type="GO" id="GO:0004672">
    <property type="term" value="F:protein kinase activity"/>
    <property type="evidence" value="ECO:0007669"/>
    <property type="project" value="InterPro"/>
</dbReference>
<accession>A0A218W8U6</accession>
<dbReference type="Proteomes" id="UP000197138">
    <property type="component" value="Unassembled WGS sequence"/>
</dbReference>
<dbReference type="Gene3D" id="3.30.200.20">
    <property type="entry name" value="Phosphorylase Kinase, domain 1"/>
    <property type="match status" value="1"/>
</dbReference>
<dbReference type="FunFam" id="1.10.510.10:FF:000258">
    <property type="entry name" value="Probable serine/threonine-protein kinase PBL8"/>
    <property type="match status" value="1"/>
</dbReference>
<dbReference type="InterPro" id="IPR017441">
    <property type="entry name" value="Protein_kinase_ATP_BS"/>
</dbReference>
<evidence type="ECO:0000259" key="7">
    <source>
        <dbReference type="PROSITE" id="PS50011"/>
    </source>
</evidence>
<dbReference type="Gene3D" id="1.10.510.10">
    <property type="entry name" value="Transferase(Phosphotransferase) domain 1"/>
    <property type="match status" value="1"/>
</dbReference>
<evidence type="ECO:0000313" key="8">
    <source>
        <dbReference type="EMBL" id="OWM69294.1"/>
    </source>
</evidence>
<evidence type="ECO:0000256" key="6">
    <source>
        <dbReference type="SAM" id="MobiDB-lite"/>
    </source>
</evidence>
<dbReference type="InterPro" id="IPR011009">
    <property type="entry name" value="Kinase-like_dom_sf"/>
</dbReference>
<name>A0A218W8U6_PUNGR</name>
<dbReference type="AlphaFoldDB" id="A0A218W8U6"/>
<keyword evidence="4 5" id="KW-0067">ATP-binding</keyword>
<feature type="region of interest" description="Disordered" evidence="6">
    <location>
        <begin position="46"/>
        <end position="77"/>
    </location>
</feature>
<dbReference type="EMBL" id="MTKT01004939">
    <property type="protein sequence ID" value="OWM69294.1"/>
    <property type="molecule type" value="Genomic_DNA"/>
</dbReference>
<sequence length="533" mass="60361">MFFEERRRETTKNWKLNSVQLCSKFRIKTKTASEVGPFLPWPRISPPVPTTTTSTTTTTITTTTSTHSHNSRDQKPSLPIKKFPFPLPTSTLQPFLCLYLSWWLLSLFSPALSLPNPKPLQGRKTRQTKATIFVRVMARESPKYESPSSKLRKDDSKLPSNPEEVEDLRRDSAANPLVAFTYNELKIITANFRQDRVLGGGGFGSVYKGFVTEDLREGFQPLQVAVKVHDGDNSYQGHREWLICLYMSKLDSYAVDTVGVPSYQIELVQKLAEVIFLGQLSHPNLVKLIGYCCEDEHRVLIYEYMARGSVEHNLFSRVLLPLPWSIRMKIAFGAAKGLAFLHEAAKPVIYRDFKTSNILLDLDYNAKLSDFGLAKDGPEGDKSHVSTRIMGTYGYAAPEYIMTGHLTPRSDVYSFGVVLLELLTGRKSLDKSRPAREQNLTDWVLPLLKEKKKILDIVDPRLQGDYPVKGVQKAAMLAYHCLNRNPKARPLMRDIVDSLEPLQVQDEDSAQKTTITMISSEVLETDTKRKDLQ</sequence>
<feature type="domain" description="Protein kinase" evidence="7">
    <location>
        <begin position="192"/>
        <end position="503"/>
    </location>
</feature>
<evidence type="ECO:0000256" key="1">
    <source>
        <dbReference type="ARBA" id="ARBA00022679"/>
    </source>
</evidence>
<dbReference type="Pfam" id="PF00069">
    <property type="entry name" value="Pkinase"/>
    <property type="match status" value="1"/>
</dbReference>
<dbReference type="InterPro" id="IPR008271">
    <property type="entry name" value="Ser/Thr_kinase_AS"/>
</dbReference>
<reference evidence="9" key="1">
    <citation type="journal article" date="2017" name="Plant J.">
        <title>The pomegranate (Punica granatum L.) genome and the genomics of punicalagin biosynthesis.</title>
        <authorList>
            <person name="Qin G."/>
            <person name="Xu C."/>
            <person name="Ming R."/>
            <person name="Tang H."/>
            <person name="Guyot R."/>
            <person name="Kramer E.M."/>
            <person name="Hu Y."/>
            <person name="Yi X."/>
            <person name="Qi Y."/>
            <person name="Xu X."/>
            <person name="Gao Z."/>
            <person name="Pan H."/>
            <person name="Jian J."/>
            <person name="Tian Y."/>
            <person name="Yue Z."/>
            <person name="Xu Y."/>
        </authorList>
    </citation>
    <scope>NUCLEOTIDE SEQUENCE [LARGE SCALE GENOMIC DNA]</scope>
    <source>
        <strain evidence="9">cv. Dabenzi</strain>
    </source>
</reference>
<keyword evidence="2 5" id="KW-0547">Nucleotide-binding</keyword>
<dbReference type="PROSITE" id="PS00107">
    <property type="entry name" value="PROTEIN_KINASE_ATP"/>
    <property type="match status" value="1"/>
</dbReference>
<feature type="compositionally biased region" description="Low complexity" evidence="6">
    <location>
        <begin position="50"/>
        <end position="66"/>
    </location>
</feature>
<evidence type="ECO:0000256" key="5">
    <source>
        <dbReference type="PROSITE-ProRule" id="PRU10141"/>
    </source>
</evidence>
<gene>
    <name evidence="8" type="ORF">CDL15_Pgr025481</name>
</gene>
<feature type="binding site" evidence="5">
    <location>
        <position position="227"/>
    </location>
    <ligand>
        <name>ATP</name>
        <dbReference type="ChEBI" id="CHEBI:30616"/>
    </ligand>
</feature>
<keyword evidence="1" id="KW-0808">Transferase</keyword>
<organism evidence="8 9">
    <name type="scientific">Punica granatum</name>
    <name type="common">Pomegranate</name>
    <dbReference type="NCBI Taxonomy" id="22663"/>
    <lineage>
        <taxon>Eukaryota</taxon>
        <taxon>Viridiplantae</taxon>
        <taxon>Streptophyta</taxon>
        <taxon>Embryophyta</taxon>
        <taxon>Tracheophyta</taxon>
        <taxon>Spermatophyta</taxon>
        <taxon>Magnoliopsida</taxon>
        <taxon>eudicotyledons</taxon>
        <taxon>Gunneridae</taxon>
        <taxon>Pentapetalae</taxon>
        <taxon>rosids</taxon>
        <taxon>malvids</taxon>
        <taxon>Myrtales</taxon>
        <taxon>Lythraceae</taxon>
        <taxon>Punica</taxon>
    </lineage>
</organism>
<proteinExistence type="predicted"/>
<dbReference type="InterPro" id="IPR050823">
    <property type="entry name" value="Plant_Ser_Thr_Prot_Kinase"/>
</dbReference>
<dbReference type="GO" id="GO:0005524">
    <property type="term" value="F:ATP binding"/>
    <property type="evidence" value="ECO:0007669"/>
    <property type="project" value="UniProtKB-UniRule"/>
</dbReference>
<dbReference type="PROSITE" id="PS50011">
    <property type="entry name" value="PROTEIN_KINASE_DOM"/>
    <property type="match status" value="1"/>
</dbReference>
<comment type="caution">
    <text evidence="8">The sequence shown here is derived from an EMBL/GenBank/DDBJ whole genome shotgun (WGS) entry which is preliminary data.</text>
</comment>